<dbReference type="GO" id="GO:0009252">
    <property type="term" value="P:peptidoglycan biosynthetic process"/>
    <property type="evidence" value="ECO:0007669"/>
    <property type="project" value="UniProtKB-UniRule"/>
</dbReference>
<dbReference type="Gene3D" id="3.90.1310.10">
    <property type="entry name" value="Penicillin-binding protein 2a (Domain 2)"/>
    <property type="match status" value="1"/>
</dbReference>
<evidence type="ECO:0000256" key="8">
    <source>
        <dbReference type="ARBA" id="ARBA00022801"/>
    </source>
</evidence>
<dbReference type="InterPro" id="IPR050515">
    <property type="entry name" value="Beta-lactam/transpept"/>
</dbReference>
<reference evidence="18 19" key="1">
    <citation type="journal article" date="2011" name="Front. Microbiol.">
        <title>Genomic signatures of strain selection and enhancement in Bacillus atrophaeus var. globigii, a historical biowarfare simulant.</title>
        <authorList>
            <person name="Gibbons H.S."/>
            <person name="Broomall S.M."/>
            <person name="McNew L.A."/>
            <person name="Daligault H."/>
            <person name="Chapman C."/>
            <person name="Bruce D."/>
            <person name="Karavis M."/>
            <person name="Krepps M."/>
            <person name="McGregor P.A."/>
            <person name="Hong C."/>
            <person name="Park K.H."/>
            <person name="Akmal A."/>
            <person name="Feldman A."/>
            <person name="Lin J.S."/>
            <person name="Chang W.E."/>
            <person name="Higgs B.W."/>
            <person name="Demirev P."/>
            <person name="Lindquist J."/>
            <person name="Liem A."/>
            <person name="Fochler E."/>
            <person name="Read T.D."/>
            <person name="Tapia R."/>
            <person name="Johnson S."/>
            <person name="Bishop-Lilly K.A."/>
            <person name="Detter C."/>
            <person name="Han C."/>
            <person name="Sozhamannan S."/>
            <person name="Rosenzweig C.N."/>
            <person name="Skowronski E.W."/>
        </authorList>
    </citation>
    <scope>NUCLEOTIDE SEQUENCE [LARGE SCALE GENOMIC DNA]</scope>
    <source>
        <strain evidence="18 19">AK5</strain>
    </source>
</reference>
<evidence type="ECO:0000256" key="11">
    <source>
        <dbReference type="ARBA" id="ARBA00022989"/>
    </source>
</evidence>
<dbReference type="GO" id="GO:0071972">
    <property type="term" value="F:peptidoglycan L,D-transpeptidase activity"/>
    <property type="evidence" value="ECO:0007669"/>
    <property type="project" value="TreeGrafter"/>
</dbReference>
<evidence type="ECO:0000256" key="5">
    <source>
        <dbReference type="ARBA" id="ARBA00022645"/>
    </source>
</evidence>
<feature type="domain" description="Penicillin-binding protein dimerisation" evidence="17">
    <location>
        <begin position="65"/>
        <end position="240"/>
    </location>
</feature>
<dbReference type="GO" id="GO:0071555">
    <property type="term" value="P:cell wall organization"/>
    <property type="evidence" value="ECO:0007669"/>
    <property type="project" value="UniProtKB-KW"/>
</dbReference>
<dbReference type="GO" id="GO:0005886">
    <property type="term" value="C:plasma membrane"/>
    <property type="evidence" value="ECO:0007669"/>
    <property type="project" value="UniProtKB-SubCell"/>
</dbReference>
<dbReference type="GO" id="GO:0008658">
    <property type="term" value="F:penicillin binding"/>
    <property type="evidence" value="ECO:0007669"/>
    <property type="project" value="UniProtKB-UniRule"/>
</dbReference>
<dbReference type="InterPro" id="IPR012338">
    <property type="entry name" value="Beta-lactam/transpept-like"/>
</dbReference>
<dbReference type="InterPro" id="IPR005311">
    <property type="entry name" value="PBP_dimer"/>
</dbReference>
<feature type="binding site" evidence="14">
    <location>
        <position position="355"/>
    </location>
    <ligand>
        <name>Zn(2+)</name>
        <dbReference type="ChEBI" id="CHEBI:29105"/>
    </ligand>
</feature>
<dbReference type="GO" id="GO:0008360">
    <property type="term" value="P:regulation of cell shape"/>
    <property type="evidence" value="ECO:0007669"/>
    <property type="project" value="UniProtKB-KW"/>
</dbReference>
<keyword evidence="13 14" id="KW-0961">Cell wall biogenesis/degradation</keyword>
<keyword evidence="7 14" id="KW-0812">Transmembrane</keyword>
<feature type="binding site" evidence="14">
    <location>
        <position position="370"/>
    </location>
    <ligand>
        <name>Zn(2+)</name>
        <dbReference type="ChEBI" id="CHEBI:29105"/>
    </ligand>
</feature>
<comment type="cofactor">
    <cofactor evidence="14">
        <name>Zn(2+)</name>
        <dbReference type="ChEBI" id="CHEBI:29105"/>
    </cofactor>
    <text evidence="14">Binds one Zn(2+) ion per subunit.</text>
</comment>
<dbReference type="GO" id="GO:0008270">
    <property type="term" value="F:zinc ion binding"/>
    <property type="evidence" value="ECO:0007669"/>
    <property type="project" value="UniProtKB-UniRule"/>
</dbReference>
<evidence type="ECO:0000256" key="10">
    <source>
        <dbReference type="ARBA" id="ARBA00022984"/>
    </source>
</evidence>
<dbReference type="Pfam" id="PF03717">
    <property type="entry name" value="PBP_dimer"/>
    <property type="match status" value="1"/>
</dbReference>
<feature type="binding site" evidence="14">
    <location>
        <position position="389"/>
    </location>
    <ligand>
        <name>Zn(2+)</name>
        <dbReference type="ChEBI" id="CHEBI:29105"/>
    </ligand>
</feature>
<dbReference type="Gene3D" id="3.40.710.10">
    <property type="entry name" value="DD-peptidase/beta-lactamase superfamily"/>
    <property type="match status" value="1"/>
</dbReference>
<evidence type="ECO:0000256" key="7">
    <source>
        <dbReference type="ARBA" id="ARBA00022692"/>
    </source>
</evidence>
<dbReference type="Gene3D" id="3.30.1390.30">
    <property type="entry name" value="Penicillin-binding protein 2a, domain 3"/>
    <property type="match status" value="1"/>
</dbReference>
<name>A0A432VZ97_9GAMM</name>
<feature type="compositionally biased region" description="Basic and acidic residues" evidence="15">
    <location>
        <begin position="657"/>
        <end position="669"/>
    </location>
</feature>
<dbReference type="RefSeq" id="WP_126791344.1">
    <property type="nucleotide sequence ID" value="NZ_PIPI01000001.1"/>
</dbReference>
<dbReference type="UniPathway" id="UPA00219"/>
<dbReference type="GO" id="GO:0009002">
    <property type="term" value="F:serine-type D-Ala-D-Ala carboxypeptidase activity"/>
    <property type="evidence" value="ECO:0007669"/>
    <property type="project" value="UniProtKB-UniRule"/>
</dbReference>
<evidence type="ECO:0000256" key="2">
    <source>
        <dbReference type="ARBA" id="ARBA00004236"/>
    </source>
</evidence>
<keyword evidence="5 14" id="KW-0121">Carboxypeptidase</keyword>
<evidence type="ECO:0000313" key="18">
    <source>
        <dbReference type="EMBL" id="RUO21999.1"/>
    </source>
</evidence>
<dbReference type="SUPFAM" id="SSF56519">
    <property type="entry name" value="Penicillin binding protein dimerisation domain"/>
    <property type="match status" value="1"/>
</dbReference>
<feature type="domain" description="Penicillin-binding protein transpeptidase" evidence="16">
    <location>
        <begin position="272"/>
        <end position="613"/>
    </location>
</feature>
<keyword evidence="14" id="KW-0479">Metal-binding</keyword>
<organism evidence="18 19">
    <name type="scientific">Aliidiomarina haloalkalitolerans</name>
    <dbReference type="NCBI Taxonomy" id="859059"/>
    <lineage>
        <taxon>Bacteria</taxon>
        <taxon>Pseudomonadati</taxon>
        <taxon>Pseudomonadota</taxon>
        <taxon>Gammaproteobacteria</taxon>
        <taxon>Alteromonadales</taxon>
        <taxon>Idiomarinaceae</taxon>
        <taxon>Aliidiomarina</taxon>
    </lineage>
</organism>
<gene>
    <name evidence="14 18" type="primary">mrdA</name>
    <name evidence="18" type="ORF">CWE06_03965</name>
</gene>
<evidence type="ECO:0000256" key="12">
    <source>
        <dbReference type="ARBA" id="ARBA00023136"/>
    </source>
</evidence>
<keyword evidence="14" id="KW-0862">Zinc</keyword>
<evidence type="ECO:0000259" key="16">
    <source>
        <dbReference type="Pfam" id="PF00905"/>
    </source>
</evidence>
<feature type="transmembrane region" description="Helical" evidence="14">
    <location>
        <begin position="21"/>
        <end position="41"/>
    </location>
</feature>
<feature type="compositionally biased region" description="Low complexity" evidence="15">
    <location>
        <begin position="646"/>
        <end position="656"/>
    </location>
</feature>
<dbReference type="PANTHER" id="PTHR30627:SF2">
    <property type="entry name" value="PEPTIDOGLYCAN D,D-TRANSPEPTIDASE MRDA"/>
    <property type="match status" value="1"/>
</dbReference>
<evidence type="ECO:0000259" key="17">
    <source>
        <dbReference type="Pfam" id="PF03717"/>
    </source>
</evidence>
<dbReference type="InterPro" id="IPR017790">
    <property type="entry name" value="Penicillin-binding_protein_2"/>
</dbReference>
<dbReference type="GO" id="GO:0006508">
    <property type="term" value="P:proteolysis"/>
    <property type="evidence" value="ECO:0007669"/>
    <property type="project" value="UniProtKB-KW"/>
</dbReference>
<dbReference type="HAMAP" id="MF_02081">
    <property type="entry name" value="MrdA_transpept"/>
    <property type="match status" value="1"/>
</dbReference>
<dbReference type="InterPro" id="IPR001460">
    <property type="entry name" value="PCN-bd_Tpept"/>
</dbReference>
<proteinExistence type="inferred from homology"/>
<dbReference type="InterPro" id="IPR036138">
    <property type="entry name" value="PBP_dimer_sf"/>
</dbReference>
<keyword evidence="6 14" id="KW-0645">Protease</keyword>
<evidence type="ECO:0000256" key="13">
    <source>
        <dbReference type="ARBA" id="ARBA00023316"/>
    </source>
</evidence>
<dbReference type="EC" id="3.4.16.4" evidence="14"/>
<dbReference type="OrthoDB" id="9766847at2"/>
<dbReference type="NCBIfam" id="TIGR03423">
    <property type="entry name" value="pbp2_mrdA"/>
    <property type="match status" value="1"/>
</dbReference>
<evidence type="ECO:0000256" key="1">
    <source>
        <dbReference type="ARBA" id="ARBA00004167"/>
    </source>
</evidence>
<comment type="catalytic activity">
    <reaction evidence="14">
        <text>Preferential cleavage: (Ac)2-L-Lys-D-Ala-|-D-Ala. Also transpeptidation of peptidyl-alanyl moieties that are N-acyl substituents of D-alanine.</text>
        <dbReference type="EC" id="3.4.16.4"/>
    </reaction>
</comment>
<feature type="region of interest" description="Disordered" evidence="15">
    <location>
        <begin position="644"/>
        <end position="669"/>
    </location>
</feature>
<dbReference type="EMBL" id="PIPI01000001">
    <property type="protein sequence ID" value="RUO21999.1"/>
    <property type="molecule type" value="Genomic_DNA"/>
</dbReference>
<keyword evidence="8 14" id="KW-0378">Hydrolase</keyword>
<keyword evidence="9 14" id="KW-0133">Cell shape</keyword>
<sequence>MPKKRVAIRNHQAEAALFSRRAVVTLGIVFVVFLVLLNNLYTLQVKNFQEFQTRSNSNRIMVLPVAPNRGLIYDRNGVLLADNIPVYSLEVLPTEVHDLRATLEELQTILELDANVVDDFYQRLRQARRFPQVTFAEQLTEDQVARFASIQHRYPGINVEGRLQRFYPHRELFTHALGYVGRINQQDVARLRQQEIYANYAATRNIGKLGIERYYENLLHGQVGYQTVEVNNRGRVVRTLDFTPPQPGQDIYLEVDIGMQQLAQYQLGTRRGAIVILDANNGAVLALYSNPGYDPNLFVNGISSADYRELLNNPANPLINRATQGRYPPASTIKPHLGLLGLEQGVITAETRIWDPGWYQLEGVSRRFRDWRQHGHGWVNVTKAIAESCNTFYYDLSHKLGIDEISSFMRRMGFGERTGIDIAEESPALMPDRGWKRARFNEPWYQGETLSVGIGQSFWTVTPLQLATSTSVLVTNGRRIQPSLLHAVGEGEQRTTRELIEQEPIVLRNPQAWQTIRRGMEMTHTDQHGTARNAFRGATYTSGGKTGTAQVAALSDETNERPDIEDVAEHLRDNATYIGYAPADKPEIVIAMAIENVGGGGRNAAPIARALMDYYFADEESRQALLKAQAENYRQLLAEAEERAAARAQARAAAEQEANRRQAQDDANH</sequence>
<dbReference type="Pfam" id="PF00905">
    <property type="entry name" value="Transpeptidase"/>
    <property type="match status" value="1"/>
</dbReference>
<evidence type="ECO:0000256" key="4">
    <source>
        <dbReference type="ARBA" id="ARBA00022519"/>
    </source>
</evidence>
<keyword evidence="11 14" id="KW-1133">Transmembrane helix</keyword>
<keyword evidence="12 14" id="KW-0472">Membrane</keyword>
<evidence type="ECO:0000313" key="19">
    <source>
        <dbReference type="Proteomes" id="UP000288212"/>
    </source>
</evidence>
<keyword evidence="3 14" id="KW-1003">Cell membrane</keyword>
<dbReference type="PANTHER" id="PTHR30627">
    <property type="entry name" value="PEPTIDOGLYCAN D,D-TRANSPEPTIDASE"/>
    <property type="match status" value="1"/>
</dbReference>
<dbReference type="Proteomes" id="UP000288212">
    <property type="component" value="Unassembled WGS sequence"/>
</dbReference>
<evidence type="ECO:0000256" key="15">
    <source>
        <dbReference type="SAM" id="MobiDB-lite"/>
    </source>
</evidence>
<evidence type="ECO:0000256" key="3">
    <source>
        <dbReference type="ARBA" id="ARBA00022475"/>
    </source>
</evidence>
<comment type="caution">
    <text evidence="18">The sequence shown here is derived from an EMBL/GenBank/DDBJ whole genome shotgun (WGS) entry which is preliminary data.</text>
</comment>
<keyword evidence="10 14" id="KW-0573">Peptidoglycan synthesis</keyword>
<evidence type="ECO:0000256" key="9">
    <source>
        <dbReference type="ARBA" id="ARBA00022960"/>
    </source>
</evidence>
<keyword evidence="19" id="KW-1185">Reference proteome</keyword>
<protein>
    <recommendedName>
        <fullName evidence="14">Peptidoglycan D,D-transpeptidase MrdA</fullName>
        <ecNumber evidence="14">3.4.16.4</ecNumber>
    </recommendedName>
    <alternativeName>
        <fullName evidence="14">Penicillin-binding protein 2</fullName>
        <shortName evidence="14">PBP-2</shortName>
    </alternativeName>
</protein>
<keyword evidence="4 14" id="KW-0997">Cell inner membrane</keyword>
<dbReference type="AlphaFoldDB" id="A0A432VZ97"/>
<evidence type="ECO:0000256" key="6">
    <source>
        <dbReference type="ARBA" id="ARBA00022670"/>
    </source>
</evidence>
<accession>A0A432VZ97</accession>
<comment type="pathway">
    <text evidence="14">Cell wall biogenesis; peptidoglycan biosynthesis.</text>
</comment>
<comment type="similarity">
    <text evidence="14">Belongs to the transpeptidase family. MrdA subfamily.</text>
</comment>
<dbReference type="SUPFAM" id="SSF56601">
    <property type="entry name" value="beta-lactamase/transpeptidase-like"/>
    <property type="match status" value="1"/>
</dbReference>
<feature type="active site" description="Acyl-ester intermediate" evidence="14">
    <location>
        <position position="331"/>
    </location>
</feature>
<evidence type="ECO:0000256" key="14">
    <source>
        <dbReference type="HAMAP-Rule" id="MF_02081"/>
    </source>
</evidence>
<comment type="subcellular location">
    <subcellularLocation>
        <location evidence="14">Cell inner membrane</location>
        <topology evidence="14">Single-pass membrane protein</topology>
    </subcellularLocation>
    <subcellularLocation>
        <location evidence="2">Cell membrane</location>
    </subcellularLocation>
    <subcellularLocation>
        <location evidence="1">Membrane</location>
        <topology evidence="1">Single-pass membrane protein</topology>
    </subcellularLocation>
</comment>
<comment type="function">
    <text evidence="14">Catalyzes cross-linking of the peptidoglycan cell wall.</text>
</comment>
<feature type="binding site" evidence="14">
    <location>
        <position position="376"/>
    </location>
    <ligand>
        <name>Zn(2+)</name>
        <dbReference type="ChEBI" id="CHEBI:29105"/>
    </ligand>
</feature>